<evidence type="ECO:0000256" key="2">
    <source>
        <dbReference type="ARBA" id="ARBA00022603"/>
    </source>
</evidence>
<organism evidence="5">
    <name type="scientific">hydrothermal vent metagenome</name>
    <dbReference type="NCBI Taxonomy" id="652676"/>
    <lineage>
        <taxon>unclassified sequences</taxon>
        <taxon>metagenomes</taxon>
        <taxon>ecological metagenomes</taxon>
    </lineage>
</organism>
<evidence type="ECO:0000256" key="4">
    <source>
        <dbReference type="ARBA" id="ARBA00023128"/>
    </source>
</evidence>
<keyword evidence="2 5" id="KW-0489">Methyltransferase</keyword>
<dbReference type="InterPro" id="IPR038375">
    <property type="entry name" value="NDUFAF7_sf"/>
</dbReference>
<sequence length="402" mass="45462">MLGRKIDVLPEPGDEAKKQSLLLMQRIRLACERAGGWIKFSEYMNIVLYEPALGYYSGGLQKFGQKGDFITAPEVSSMFGQCLANQMAEVLANFKVDGKSEISIVEFGAGSGVLAADVLLRLETLEVLPEHYCIIELSAELQQRQKETINKQAKHLLNRVKWLNQLPEDMSHVIVVANEVLDAMPVECFRMGPDTSSSQSLVVGFENDELVSKYLPVGDVTSEKLTEMQQRSEFHFSENYKSEYNPAVGGWLAALENKTESLVILLIDYGYNEREYYHQDRIDGTLMCYYQHRAHDNIFWWPGLQDITAFVNFTDVAYSAVSLGMEISGYTTQAAFLLANGLSELHAEQVTDDVRQQIKLSQQIKTLTLPSEMGDRFKVMTITKNYDEPLQGFSMLDLKNRL</sequence>
<dbReference type="PANTHER" id="PTHR12049:SF7">
    <property type="entry name" value="PROTEIN ARGININE METHYLTRANSFERASE NDUFAF7, MITOCHONDRIAL"/>
    <property type="match status" value="1"/>
</dbReference>
<dbReference type="GO" id="GO:0032259">
    <property type="term" value="P:methylation"/>
    <property type="evidence" value="ECO:0007669"/>
    <property type="project" value="UniProtKB-KW"/>
</dbReference>
<dbReference type="GO" id="GO:0005739">
    <property type="term" value="C:mitochondrion"/>
    <property type="evidence" value="ECO:0007669"/>
    <property type="project" value="UniProtKB-SubCell"/>
</dbReference>
<dbReference type="Pfam" id="PF02636">
    <property type="entry name" value="Methyltransf_28"/>
    <property type="match status" value="1"/>
</dbReference>
<gene>
    <name evidence="5" type="ORF">MNBD_GAMMA05-2047</name>
</gene>
<dbReference type="AlphaFoldDB" id="A0A3B0X0R7"/>
<reference evidence="5" key="1">
    <citation type="submission" date="2018-06" db="EMBL/GenBank/DDBJ databases">
        <authorList>
            <person name="Zhirakovskaya E."/>
        </authorList>
    </citation>
    <scope>NUCLEOTIDE SEQUENCE</scope>
</reference>
<evidence type="ECO:0000256" key="1">
    <source>
        <dbReference type="ARBA" id="ARBA00004173"/>
    </source>
</evidence>
<protein>
    <submittedName>
        <fullName evidence="5">SAM-dependent methyltransferase, MidA</fullName>
    </submittedName>
</protein>
<dbReference type="SUPFAM" id="SSF53335">
    <property type="entry name" value="S-adenosyl-L-methionine-dependent methyltransferases"/>
    <property type="match status" value="1"/>
</dbReference>
<dbReference type="PANTHER" id="PTHR12049">
    <property type="entry name" value="PROTEIN ARGININE METHYLTRANSFERASE NDUFAF7, MITOCHONDRIAL"/>
    <property type="match status" value="1"/>
</dbReference>
<keyword evidence="4" id="KW-0496">Mitochondrion</keyword>
<dbReference type="EMBL" id="UOFE01000001">
    <property type="protein sequence ID" value="VAW50206.1"/>
    <property type="molecule type" value="Genomic_DNA"/>
</dbReference>
<name>A0A3B0X0R7_9ZZZZ</name>
<dbReference type="InterPro" id="IPR029063">
    <property type="entry name" value="SAM-dependent_MTases_sf"/>
</dbReference>
<dbReference type="GO" id="GO:0035243">
    <property type="term" value="F:protein-arginine omega-N symmetric methyltransferase activity"/>
    <property type="evidence" value="ECO:0007669"/>
    <property type="project" value="TreeGrafter"/>
</dbReference>
<dbReference type="InterPro" id="IPR003788">
    <property type="entry name" value="NDUFAF7"/>
</dbReference>
<comment type="subcellular location">
    <subcellularLocation>
        <location evidence="1">Mitochondrion</location>
    </subcellularLocation>
</comment>
<evidence type="ECO:0000313" key="5">
    <source>
        <dbReference type="EMBL" id="VAW50206.1"/>
    </source>
</evidence>
<accession>A0A3B0X0R7</accession>
<dbReference type="Gene3D" id="3.40.50.12710">
    <property type="match status" value="1"/>
</dbReference>
<proteinExistence type="predicted"/>
<evidence type="ECO:0000256" key="3">
    <source>
        <dbReference type="ARBA" id="ARBA00022679"/>
    </source>
</evidence>
<keyword evidence="3 5" id="KW-0808">Transferase</keyword>